<proteinExistence type="predicted"/>
<protein>
    <submittedName>
        <fullName evidence="3">MarR family transcriptional regulator</fullName>
    </submittedName>
</protein>
<dbReference type="SMART" id="SM00347">
    <property type="entry name" value="HTH_MARR"/>
    <property type="match status" value="1"/>
</dbReference>
<dbReference type="GO" id="GO:0003700">
    <property type="term" value="F:DNA-binding transcription factor activity"/>
    <property type="evidence" value="ECO:0007669"/>
    <property type="project" value="InterPro"/>
</dbReference>
<dbReference type="InterPro" id="IPR039422">
    <property type="entry name" value="MarR/SlyA-like"/>
</dbReference>
<feature type="domain" description="HTH marR-type" evidence="2">
    <location>
        <begin position="17"/>
        <end position="149"/>
    </location>
</feature>
<dbReference type="PANTHER" id="PTHR33164:SF99">
    <property type="entry name" value="MARR FAMILY REGULATORY PROTEIN"/>
    <property type="match status" value="1"/>
</dbReference>
<organism evidence="3">
    <name type="scientific">Streptomyces sp. NBC_01401</name>
    <dbReference type="NCBI Taxonomy" id="2903854"/>
    <lineage>
        <taxon>Bacteria</taxon>
        <taxon>Bacillati</taxon>
        <taxon>Actinomycetota</taxon>
        <taxon>Actinomycetes</taxon>
        <taxon>Kitasatosporales</taxon>
        <taxon>Streptomycetaceae</taxon>
        <taxon>Streptomyces</taxon>
    </lineage>
</organism>
<dbReference type="GO" id="GO:0006950">
    <property type="term" value="P:response to stress"/>
    <property type="evidence" value="ECO:0007669"/>
    <property type="project" value="TreeGrafter"/>
</dbReference>
<sequence length="174" mass="19272">MTNQDPAWLSPEELRVWQGLHSVLLLLPMALDRQLQKESELSLLEYYVLAGLSEKASGAARLSDISFLTNAELSRVSHLVTRMEKRGLLRRRPDPEDGRYTNAVLTEEGREHVRRAAPGHVATVRRLIFDGLGDDGREELGRTVDRIVASVSRADLPVTPPTPPGRSATGNAEN</sequence>
<name>A0AAU3H0S8_9ACTN</name>
<dbReference type="InterPro" id="IPR000835">
    <property type="entry name" value="HTH_MarR-typ"/>
</dbReference>
<dbReference type="InterPro" id="IPR036388">
    <property type="entry name" value="WH-like_DNA-bd_sf"/>
</dbReference>
<gene>
    <name evidence="3" type="ORF">OG626_23400</name>
</gene>
<dbReference type="Gene3D" id="1.10.10.10">
    <property type="entry name" value="Winged helix-like DNA-binding domain superfamily/Winged helix DNA-binding domain"/>
    <property type="match status" value="1"/>
</dbReference>
<dbReference type="Pfam" id="PF01047">
    <property type="entry name" value="MarR"/>
    <property type="match status" value="1"/>
</dbReference>
<evidence type="ECO:0000313" key="3">
    <source>
        <dbReference type="EMBL" id="WTY97625.1"/>
    </source>
</evidence>
<evidence type="ECO:0000259" key="2">
    <source>
        <dbReference type="PROSITE" id="PS50995"/>
    </source>
</evidence>
<feature type="region of interest" description="Disordered" evidence="1">
    <location>
        <begin position="152"/>
        <end position="174"/>
    </location>
</feature>
<dbReference type="AlphaFoldDB" id="A0AAU3H0S8"/>
<dbReference type="EMBL" id="CP109535">
    <property type="protein sequence ID" value="WTY97625.1"/>
    <property type="molecule type" value="Genomic_DNA"/>
</dbReference>
<dbReference type="PROSITE" id="PS50995">
    <property type="entry name" value="HTH_MARR_2"/>
    <property type="match status" value="1"/>
</dbReference>
<dbReference type="PANTHER" id="PTHR33164">
    <property type="entry name" value="TRANSCRIPTIONAL REGULATOR, MARR FAMILY"/>
    <property type="match status" value="1"/>
</dbReference>
<reference evidence="3" key="1">
    <citation type="submission" date="2022-10" db="EMBL/GenBank/DDBJ databases">
        <title>The complete genomes of actinobacterial strains from the NBC collection.</title>
        <authorList>
            <person name="Joergensen T.S."/>
            <person name="Alvarez Arevalo M."/>
            <person name="Sterndorff E.B."/>
            <person name="Faurdal D."/>
            <person name="Vuksanovic O."/>
            <person name="Mourched A.-S."/>
            <person name="Charusanti P."/>
            <person name="Shaw S."/>
            <person name="Blin K."/>
            <person name="Weber T."/>
        </authorList>
    </citation>
    <scope>NUCLEOTIDE SEQUENCE</scope>
    <source>
        <strain evidence="3">NBC_01401</strain>
    </source>
</reference>
<dbReference type="InterPro" id="IPR036390">
    <property type="entry name" value="WH_DNA-bd_sf"/>
</dbReference>
<evidence type="ECO:0000256" key="1">
    <source>
        <dbReference type="SAM" id="MobiDB-lite"/>
    </source>
</evidence>
<accession>A0AAU3H0S8</accession>
<dbReference type="SUPFAM" id="SSF46785">
    <property type="entry name" value="Winged helix' DNA-binding domain"/>
    <property type="match status" value="1"/>
</dbReference>